<organism evidence="2 3">
    <name type="scientific">Metapseudomonas lalkuanensis</name>
    <dbReference type="NCBI Taxonomy" id="2604832"/>
    <lineage>
        <taxon>Bacteria</taxon>
        <taxon>Pseudomonadati</taxon>
        <taxon>Pseudomonadota</taxon>
        <taxon>Gammaproteobacteria</taxon>
        <taxon>Pseudomonadales</taxon>
        <taxon>Pseudomonadaceae</taxon>
        <taxon>Metapseudomonas</taxon>
    </lineage>
</organism>
<accession>A0A5J6QYJ5</accession>
<dbReference type="EMBL" id="CP043311">
    <property type="protein sequence ID" value="QEY65809.1"/>
    <property type="molecule type" value="Genomic_DNA"/>
</dbReference>
<evidence type="ECO:0000313" key="3">
    <source>
        <dbReference type="Proteomes" id="UP000327179"/>
    </source>
</evidence>
<proteinExistence type="predicted"/>
<dbReference type="SUPFAM" id="SSF88874">
    <property type="entry name" value="Receptor-binding domain of short tail fibre protein gp12"/>
    <property type="match status" value="1"/>
</dbReference>
<dbReference type="InterPro" id="IPR011083">
    <property type="entry name" value="Phage_tail_collar_dom"/>
</dbReference>
<evidence type="ECO:0000259" key="1">
    <source>
        <dbReference type="Pfam" id="PF07484"/>
    </source>
</evidence>
<dbReference type="Gene3D" id="3.90.1340.10">
    <property type="entry name" value="Phage tail collar domain"/>
    <property type="match status" value="1"/>
</dbReference>
<dbReference type="InterPro" id="IPR037053">
    <property type="entry name" value="Phage_tail_collar_dom_sf"/>
</dbReference>
<keyword evidence="3" id="KW-1185">Reference proteome</keyword>
<name>A0A5J6QYJ5_9GAMM</name>
<evidence type="ECO:0000313" key="2">
    <source>
        <dbReference type="EMBL" id="QEY65809.1"/>
    </source>
</evidence>
<protein>
    <submittedName>
        <fullName evidence="2">Tail fiber protein</fullName>
    </submittedName>
</protein>
<dbReference type="AlphaFoldDB" id="A0A5J6QYJ5"/>
<feature type="domain" description="Phage tail collar" evidence="1">
    <location>
        <begin position="49"/>
        <end position="106"/>
    </location>
</feature>
<gene>
    <name evidence="2" type="ORF">FXN65_15400</name>
</gene>
<dbReference type="Proteomes" id="UP000327179">
    <property type="component" value="Chromosome"/>
</dbReference>
<dbReference type="Pfam" id="PF07484">
    <property type="entry name" value="Collar"/>
    <property type="match status" value="1"/>
</dbReference>
<sequence length="249" mass="25478">MAFHRVGNYALFLGLDVDNKLKIGGWSMGARAYELVHEGNSHLFTGAPGQVAAFAGALPPAGWLKANGAAVSRATYARLFAAIGTFYGEGDGKSTFNLPDLRGEFIRGWDDARGLDTNRALGSIQAPMLGSHGHTATAAIDGAHAHTISGSAAGVSTSYLSQVRQVAGGAAAAIGIPTLGESAAGVMVDGHSISGPYALRFTNSPMAHAHDVGGTAIAAGAHSHAITVNANGGHETRPRNVALLHCIKY</sequence>
<reference evidence="2 3" key="1">
    <citation type="submission" date="2019-08" db="EMBL/GenBank/DDBJ databases">
        <title>Whole-genome Sequencing of e-waste polymer degrading bacterium Pseudomonas sp. strain PE08.</title>
        <authorList>
            <person name="Kirdat K."/>
            <person name="Debbarma P."/>
            <person name="Narawade N."/>
            <person name="Suyal D."/>
            <person name="Thorat V."/>
            <person name="Shouche Y."/>
            <person name="Goel R."/>
            <person name="Yadav A."/>
        </authorList>
    </citation>
    <scope>NUCLEOTIDE SEQUENCE [LARGE SCALE GENOMIC DNA]</scope>
    <source>
        <strain evidence="2 3">PE08</strain>
    </source>
</reference>
<dbReference type="KEGG" id="plal:FXN65_15400"/>